<dbReference type="AlphaFoldDB" id="A0A7W6BFB8"/>
<reference evidence="2 3" key="1">
    <citation type="submission" date="2020-08" db="EMBL/GenBank/DDBJ databases">
        <title>Genomic Encyclopedia of Type Strains, Phase IV (KMG-IV): sequencing the most valuable type-strain genomes for metagenomic binning, comparative biology and taxonomic classification.</title>
        <authorList>
            <person name="Goeker M."/>
        </authorList>
    </citation>
    <scope>NUCLEOTIDE SEQUENCE [LARGE SCALE GENOMIC DNA]</scope>
    <source>
        <strain evidence="2 3">DSM 26189</strain>
    </source>
</reference>
<gene>
    <name evidence="2" type="ORF">GGR43_001636</name>
</gene>
<evidence type="ECO:0000256" key="1">
    <source>
        <dbReference type="SAM" id="MobiDB-lite"/>
    </source>
</evidence>
<protein>
    <submittedName>
        <fullName evidence="2">Uncharacterized protein</fullName>
    </submittedName>
</protein>
<name>A0A7W6BFB8_9SPHN</name>
<keyword evidence="3" id="KW-1185">Reference proteome</keyword>
<organism evidence="2 3">
    <name type="scientific">Sphingobium jiangsuense</name>
    <dbReference type="NCBI Taxonomy" id="870476"/>
    <lineage>
        <taxon>Bacteria</taxon>
        <taxon>Pseudomonadati</taxon>
        <taxon>Pseudomonadota</taxon>
        <taxon>Alphaproteobacteria</taxon>
        <taxon>Sphingomonadales</taxon>
        <taxon>Sphingomonadaceae</taxon>
        <taxon>Sphingobium</taxon>
    </lineage>
</organism>
<evidence type="ECO:0000313" key="2">
    <source>
        <dbReference type="EMBL" id="MBB3925921.1"/>
    </source>
</evidence>
<sequence length="32" mass="3376">MKKHAPPLAFAGTGREDEGMIVDKVDHGPIAS</sequence>
<feature type="region of interest" description="Disordered" evidence="1">
    <location>
        <begin position="1"/>
        <end position="32"/>
    </location>
</feature>
<accession>A0A7W6BFB8</accession>
<dbReference type="EMBL" id="JACIDT010000004">
    <property type="protein sequence ID" value="MBB3925921.1"/>
    <property type="molecule type" value="Genomic_DNA"/>
</dbReference>
<comment type="caution">
    <text evidence="2">The sequence shown here is derived from an EMBL/GenBank/DDBJ whole genome shotgun (WGS) entry which is preliminary data.</text>
</comment>
<feature type="compositionally biased region" description="Basic and acidic residues" evidence="1">
    <location>
        <begin position="14"/>
        <end position="32"/>
    </location>
</feature>
<dbReference type="Proteomes" id="UP000571950">
    <property type="component" value="Unassembled WGS sequence"/>
</dbReference>
<evidence type="ECO:0000313" key="3">
    <source>
        <dbReference type="Proteomes" id="UP000571950"/>
    </source>
</evidence>
<proteinExistence type="predicted"/>